<dbReference type="InterPro" id="IPR006440">
    <property type="entry name" value="Doc"/>
</dbReference>
<reference evidence="2 3" key="1">
    <citation type="submission" date="2018-11" db="EMBL/GenBank/DDBJ databases">
        <authorList>
            <person name="Li F."/>
        </authorList>
    </citation>
    <scope>NUCLEOTIDE SEQUENCE [LARGE SCALE GENOMIC DNA]</scope>
    <source>
        <strain evidence="2 3">Gsoil 097</strain>
    </source>
</reference>
<dbReference type="GO" id="GO:0016301">
    <property type="term" value="F:kinase activity"/>
    <property type="evidence" value="ECO:0007669"/>
    <property type="project" value="InterPro"/>
</dbReference>
<dbReference type="NCBIfam" id="TIGR01550">
    <property type="entry name" value="DOC_P1"/>
    <property type="match status" value="1"/>
</dbReference>
<protein>
    <submittedName>
        <fullName evidence="2">Type II toxin-antitoxin system death-on-curing family toxin</fullName>
    </submittedName>
</protein>
<dbReference type="Proteomes" id="UP000267128">
    <property type="component" value="Unassembled WGS sequence"/>
</dbReference>
<accession>A0A3N0CD69</accession>
<comment type="caution">
    <text evidence="2">The sequence shown here is derived from an EMBL/GenBank/DDBJ whole genome shotgun (WGS) entry which is preliminary data.</text>
</comment>
<evidence type="ECO:0000313" key="3">
    <source>
        <dbReference type="Proteomes" id="UP000267128"/>
    </source>
</evidence>
<dbReference type="AlphaFoldDB" id="A0A3N0CD69"/>
<feature type="domain" description="Fido" evidence="1">
    <location>
        <begin position="1"/>
        <end position="103"/>
    </location>
</feature>
<dbReference type="OrthoDB" id="9802752at2"/>
<dbReference type="EMBL" id="RJSE01000008">
    <property type="protein sequence ID" value="RNL61400.1"/>
    <property type="molecule type" value="Genomic_DNA"/>
</dbReference>
<dbReference type="PANTHER" id="PTHR39426:SF1">
    <property type="entry name" value="HOMOLOGY TO DEATH-ON-CURING PROTEIN OF PHAGE P1"/>
    <property type="match status" value="1"/>
</dbReference>
<name>A0A3N0CD69_9ACTN</name>
<evidence type="ECO:0000259" key="1">
    <source>
        <dbReference type="PROSITE" id="PS51459"/>
    </source>
</evidence>
<proteinExistence type="predicted"/>
<dbReference type="PANTHER" id="PTHR39426">
    <property type="entry name" value="HOMOLOGY TO DEATH-ON-CURING PROTEIN OF PHAGE P1"/>
    <property type="match status" value="1"/>
</dbReference>
<dbReference type="Gene3D" id="1.20.120.1870">
    <property type="entry name" value="Fic/DOC protein, Fido domain"/>
    <property type="match status" value="1"/>
</dbReference>
<dbReference type="InterPro" id="IPR003812">
    <property type="entry name" value="Fido"/>
</dbReference>
<dbReference type="InterPro" id="IPR053737">
    <property type="entry name" value="Type_II_TA_Toxin"/>
</dbReference>
<dbReference type="Pfam" id="PF02661">
    <property type="entry name" value="Fic"/>
    <property type="match status" value="1"/>
</dbReference>
<keyword evidence="3" id="KW-1185">Reference proteome</keyword>
<dbReference type="PROSITE" id="PS51459">
    <property type="entry name" value="FIDO"/>
    <property type="match status" value="1"/>
</dbReference>
<evidence type="ECO:0000313" key="2">
    <source>
        <dbReference type="EMBL" id="RNL61400.1"/>
    </source>
</evidence>
<organism evidence="2 3">
    <name type="scientific">Nocardioides marmoriginsengisoli</name>
    <dbReference type="NCBI Taxonomy" id="661483"/>
    <lineage>
        <taxon>Bacteria</taxon>
        <taxon>Bacillati</taxon>
        <taxon>Actinomycetota</taxon>
        <taxon>Actinomycetes</taxon>
        <taxon>Propionibacteriales</taxon>
        <taxon>Nocardioidaceae</taxon>
        <taxon>Nocardioides</taxon>
    </lineage>
</organism>
<sequence>MLNAGPVRDAGLLDAAVSRPRASVFGQDAYPSIELKAAALLHSICGNHALVDGNKRLALLATVTFLRANGRTFTLSQDQAFQLVWDIAAGDLDLDDIATALTN</sequence>
<gene>
    <name evidence="2" type="ORF">EFK50_18175</name>
</gene>